<dbReference type="GO" id="GO:0006606">
    <property type="term" value="P:protein import into nucleus"/>
    <property type="evidence" value="ECO:0007669"/>
    <property type="project" value="UniProtKB-ARBA"/>
</dbReference>
<evidence type="ECO:0000313" key="6">
    <source>
        <dbReference type="EMBL" id="GAQ43259.1"/>
    </source>
</evidence>
<dbReference type="PANTHER" id="PTHR12612">
    <property type="entry name" value="NUCLEAR TRANSPORT FACTOR 2"/>
    <property type="match status" value="1"/>
</dbReference>
<dbReference type="InterPro" id="IPR002075">
    <property type="entry name" value="NTF2_dom"/>
</dbReference>
<evidence type="ECO:0000256" key="2">
    <source>
        <dbReference type="ARBA" id="ARBA00022490"/>
    </source>
</evidence>
<accession>A0A100IL69</accession>
<dbReference type="OMA" id="QFVEYYY"/>
<proteinExistence type="predicted"/>
<dbReference type="Proteomes" id="UP000068243">
    <property type="component" value="Unassembled WGS sequence"/>
</dbReference>
<sequence>MYESEAAPTLAAPHNSPRDGNTFDVDVNLDSFLPVYPTATASSPCILFFLDLTNTTSIKMAEQFVQFYYQTFDSDRQQLAGLYRDNSMLTFETSSQMSVAPIMEKLTSLPFQKVQHQISTLDAQPSVNGSIIVMVTGALIVDDEPRPMNYTQTFTLNPEGGSYYVFNDIFRLIMG</sequence>
<dbReference type="Gene3D" id="3.10.450.50">
    <property type="match status" value="1"/>
</dbReference>
<dbReference type="VEuPathDB" id="FungiDB:An16g04400"/>
<keyword evidence="2" id="KW-0963">Cytoplasm</keyword>
<evidence type="ECO:0000256" key="1">
    <source>
        <dbReference type="ARBA" id="ARBA00004496"/>
    </source>
</evidence>
<dbReference type="OrthoDB" id="6507044at2759"/>
<feature type="domain" description="NTF2" evidence="5">
    <location>
        <begin position="60"/>
        <end position="172"/>
    </location>
</feature>
<comment type="function">
    <text evidence="4">Facilitates protein transport into the nucleus. Could be part of a multicomponent system of cytosolic factors that assemble at the pore complex during nuclear import.</text>
</comment>
<dbReference type="InterPro" id="IPR032710">
    <property type="entry name" value="NTF2-like_dom_sf"/>
</dbReference>
<dbReference type="PROSITE" id="PS50177">
    <property type="entry name" value="NTF2_DOMAIN"/>
    <property type="match status" value="1"/>
</dbReference>
<dbReference type="AlphaFoldDB" id="A0A100IL69"/>
<dbReference type="VEuPathDB" id="FungiDB:ATCC64974_69580"/>
<evidence type="ECO:0000313" key="7">
    <source>
        <dbReference type="Proteomes" id="UP000068243"/>
    </source>
</evidence>
<dbReference type="GO" id="GO:0005635">
    <property type="term" value="C:nuclear envelope"/>
    <property type="evidence" value="ECO:0007669"/>
    <property type="project" value="UniProtKB-ARBA"/>
</dbReference>
<reference evidence="7" key="1">
    <citation type="journal article" date="2016" name="Genome Announc.">
        <title>Draft genome sequence of Aspergillus niger strain An76.</title>
        <authorList>
            <person name="Gong W."/>
            <person name="Cheng Z."/>
            <person name="Zhang H."/>
            <person name="Liu L."/>
            <person name="Gao P."/>
            <person name="Wang L."/>
        </authorList>
    </citation>
    <scope>NUCLEOTIDE SEQUENCE [LARGE SCALE GENOMIC DNA]</scope>
    <source>
        <strain evidence="7">An76</strain>
    </source>
</reference>
<evidence type="ECO:0000256" key="3">
    <source>
        <dbReference type="ARBA" id="ARBA00026247"/>
    </source>
</evidence>
<dbReference type="FunFam" id="3.10.450.50:FF:000005">
    <property type="entry name" value="Nuclear transport factor 2"/>
    <property type="match status" value="1"/>
</dbReference>
<dbReference type="CDD" id="cd00780">
    <property type="entry name" value="NTF2"/>
    <property type="match status" value="1"/>
</dbReference>
<dbReference type="InterPro" id="IPR018222">
    <property type="entry name" value="Nuclear_transport_factor_2_euk"/>
</dbReference>
<dbReference type="PaxDb" id="5061-CADANGAP00012669"/>
<organism evidence="6 7">
    <name type="scientific">Aspergillus niger</name>
    <dbReference type="NCBI Taxonomy" id="5061"/>
    <lineage>
        <taxon>Eukaryota</taxon>
        <taxon>Fungi</taxon>
        <taxon>Dikarya</taxon>
        <taxon>Ascomycota</taxon>
        <taxon>Pezizomycotina</taxon>
        <taxon>Eurotiomycetes</taxon>
        <taxon>Eurotiomycetidae</taxon>
        <taxon>Eurotiales</taxon>
        <taxon>Aspergillaceae</taxon>
        <taxon>Aspergillus</taxon>
        <taxon>Aspergillus subgen. Circumdati</taxon>
    </lineage>
</organism>
<dbReference type="EMBL" id="BCMY01000009">
    <property type="protein sequence ID" value="GAQ43259.1"/>
    <property type="molecule type" value="Genomic_DNA"/>
</dbReference>
<evidence type="ECO:0000256" key="4">
    <source>
        <dbReference type="ARBA" id="ARBA00053082"/>
    </source>
</evidence>
<dbReference type="GO" id="GO:0005737">
    <property type="term" value="C:cytoplasm"/>
    <property type="evidence" value="ECO:0007669"/>
    <property type="project" value="UniProtKB-SubCell"/>
</dbReference>
<protein>
    <recommendedName>
        <fullName evidence="3">Nuclear transport factor 2</fullName>
    </recommendedName>
</protein>
<dbReference type="SUPFAM" id="SSF54427">
    <property type="entry name" value="NTF2-like"/>
    <property type="match status" value="1"/>
</dbReference>
<comment type="subcellular location">
    <subcellularLocation>
        <location evidence="1">Cytoplasm</location>
    </subcellularLocation>
</comment>
<gene>
    <name evidence="6" type="ORF">ABL_05920</name>
</gene>
<name>A0A100IL69_ASPNG</name>
<dbReference type="VEuPathDB" id="FungiDB:ASPNIDRAFT2_1145702"/>
<evidence type="ECO:0000259" key="5">
    <source>
        <dbReference type="PROSITE" id="PS50177"/>
    </source>
</evidence>
<dbReference type="VEuPathDB" id="FungiDB:M747DRAFT_294924"/>
<dbReference type="InterPro" id="IPR045875">
    <property type="entry name" value="NTF2"/>
</dbReference>
<dbReference type="Pfam" id="PF02136">
    <property type="entry name" value="NTF2"/>
    <property type="match status" value="1"/>
</dbReference>
<comment type="caution">
    <text evidence="6">The sequence shown here is derived from an EMBL/GenBank/DDBJ whole genome shotgun (WGS) entry which is preliminary data.</text>
</comment>